<proteinExistence type="predicted"/>
<evidence type="ECO:0000259" key="1">
    <source>
        <dbReference type="Pfam" id="PF06938"/>
    </source>
</evidence>
<dbReference type="Proteomes" id="UP001569414">
    <property type="component" value="Unassembled WGS sequence"/>
</dbReference>
<feature type="domain" description="DUF1285" evidence="2">
    <location>
        <begin position="87"/>
        <end position="184"/>
    </location>
</feature>
<evidence type="ECO:0000313" key="4">
    <source>
        <dbReference type="Proteomes" id="UP001569414"/>
    </source>
</evidence>
<dbReference type="InterPro" id="IPR023361">
    <property type="entry name" value="DUF1285_beta_roll_sf"/>
</dbReference>
<dbReference type="Pfam" id="PF06938">
    <property type="entry name" value="DUF1285_N"/>
    <property type="match status" value="1"/>
</dbReference>
<accession>A0ABV4NQV9</accession>
<dbReference type="InterPro" id="IPR010707">
    <property type="entry name" value="DUF1285"/>
</dbReference>
<dbReference type="Pfam" id="PF21028">
    <property type="entry name" value="DUF1285_C"/>
    <property type="match status" value="1"/>
</dbReference>
<dbReference type="PIRSF" id="PIRSF029557">
    <property type="entry name" value="UCP029557"/>
    <property type="match status" value="1"/>
</dbReference>
<feature type="domain" description="DUF1285" evidence="1">
    <location>
        <begin position="20"/>
        <end position="86"/>
    </location>
</feature>
<sequence>MAEPLFQQLQKLQKEFHGHPPVDRWDPEFCGDMDMVIKRDGRWIHEGTEIQRQPLVKLFASILKREADEYFLVTPVEKLRIQVEDVPFVATQVARSSTDENAQKLLFTTNVGDVVELDDESIWQLLEFGTPSQLIPYFEVRKGLMARVSRNVFYQLIEWAEEERQGSNGSGQLFIHSAGKKFLLGSYN</sequence>
<gene>
    <name evidence="3" type="ORF">ACCI51_14480</name>
</gene>
<protein>
    <submittedName>
        <fullName evidence="3">DUF1285 domain-containing protein</fullName>
    </submittedName>
</protein>
<reference evidence="3 4" key="1">
    <citation type="submission" date="2024-08" db="EMBL/GenBank/DDBJ databases">
        <authorList>
            <person name="Ishaq N."/>
        </authorList>
    </citation>
    <scope>NUCLEOTIDE SEQUENCE [LARGE SCALE GENOMIC DNA]</scope>
    <source>
        <strain evidence="3 4">JCM 30400</strain>
    </source>
</reference>
<dbReference type="EMBL" id="JBGMEL010000014">
    <property type="protein sequence ID" value="MFA0791760.1"/>
    <property type="molecule type" value="Genomic_DNA"/>
</dbReference>
<comment type="caution">
    <text evidence="3">The sequence shown here is derived from an EMBL/GenBank/DDBJ whole genome shotgun (WGS) entry which is preliminary data.</text>
</comment>
<keyword evidence="4" id="KW-1185">Reference proteome</keyword>
<dbReference type="Gene3D" id="2.30.270.10">
    <property type="entry name" value="duf1285 protein"/>
    <property type="match status" value="1"/>
</dbReference>
<evidence type="ECO:0000313" key="3">
    <source>
        <dbReference type="EMBL" id="MFA0791760.1"/>
    </source>
</evidence>
<name>A0ABV4NQV9_9GAMM</name>
<organism evidence="3 4">
    <name type="scientific">Microbulbifer echini</name>
    <dbReference type="NCBI Taxonomy" id="1529067"/>
    <lineage>
        <taxon>Bacteria</taxon>
        <taxon>Pseudomonadati</taxon>
        <taxon>Pseudomonadota</taxon>
        <taxon>Gammaproteobacteria</taxon>
        <taxon>Cellvibrionales</taxon>
        <taxon>Microbulbiferaceae</taxon>
        <taxon>Microbulbifer</taxon>
    </lineage>
</organism>
<dbReference type="InterPro" id="IPR048342">
    <property type="entry name" value="DUF1285_C"/>
</dbReference>
<dbReference type="InterPro" id="IPR048341">
    <property type="entry name" value="DUF1285_N"/>
</dbReference>
<dbReference type="RefSeq" id="WP_371844247.1">
    <property type="nucleotide sequence ID" value="NZ_JBGMEL010000014.1"/>
</dbReference>
<evidence type="ECO:0000259" key="2">
    <source>
        <dbReference type="Pfam" id="PF21028"/>
    </source>
</evidence>
<dbReference type="Gene3D" id="3.10.540.10">
    <property type="entry name" value="duf1285 like domain"/>
    <property type="match status" value="1"/>
</dbReference>